<sequence length="93" mass="10432">MAVILARAVHWFCEILIFLLVLRALMSWFAGSGSSPVTSIYRFAVELTEPIVAPIRKAMSRFNTGALDFSVLVAFLLIEVVESLVIRLIFLIF</sequence>
<organism evidence="3">
    <name type="scientific">Baileyella intestinalis</name>
    <dbReference type="NCBI Taxonomy" id="2606709"/>
    <lineage>
        <taxon>Bacteria</taxon>
        <taxon>Bacillati</taxon>
        <taxon>Bacillota</taxon>
        <taxon>Clostridia</taxon>
        <taxon>Peptostreptococcales</taxon>
        <taxon>Anaerovoracaceae</taxon>
        <taxon>Baileyella</taxon>
    </lineage>
</organism>
<name>A0A6A8M6T9_9FIRM</name>
<accession>A0A6A8M6T9</accession>
<reference evidence="3" key="1">
    <citation type="submission" date="2019-09" db="EMBL/GenBank/DDBJ databases">
        <title>In-depth cultivation of the pig gut microbiome towards novel bacterial diversity and tailored functional studies.</title>
        <authorList>
            <person name="Wylensek D."/>
            <person name="Hitch T.C.A."/>
            <person name="Clavel T."/>
        </authorList>
    </citation>
    <scope>NUCLEOTIDE SEQUENCE</scope>
    <source>
        <strain evidence="3">RF-744-FAT-WT-3</strain>
    </source>
</reference>
<dbReference type="AlphaFoldDB" id="A0A6A8M6T9"/>
<dbReference type="PANTHER" id="PTHR33219">
    <property type="entry name" value="YLMG HOMOLOG PROTEIN 2, CHLOROPLASTIC"/>
    <property type="match status" value="1"/>
</dbReference>
<evidence type="ECO:0000313" key="3">
    <source>
        <dbReference type="EMBL" id="MST68009.1"/>
    </source>
</evidence>
<evidence type="ECO:0000256" key="1">
    <source>
        <dbReference type="ARBA" id="ARBA00010894"/>
    </source>
</evidence>
<keyword evidence="2" id="KW-0812">Transmembrane</keyword>
<dbReference type="PANTHER" id="PTHR33219:SF14">
    <property type="entry name" value="PROTEIN COFACTOR ASSEMBLY OF COMPLEX C SUBUNIT B CCB3, CHLOROPLASTIC-RELATED"/>
    <property type="match status" value="1"/>
</dbReference>
<protein>
    <submittedName>
        <fullName evidence="3">YggT family protein</fullName>
    </submittedName>
</protein>
<keyword evidence="2" id="KW-0472">Membrane</keyword>
<feature type="transmembrane region" description="Helical" evidence="2">
    <location>
        <begin position="12"/>
        <end position="31"/>
    </location>
</feature>
<dbReference type="GO" id="GO:0016020">
    <property type="term" value="C:membrane"/>
    <property type="evidence" value="ECO:0007669"/>
    <property type="project" value="InterPro"/>
</dbReference>
<dbReference type="RefSeq" id="WP_154571491.1">
    <property type="nucleotide sequence ID" value="NZ_DBEZJY010000035.1"/>
</dbReference>
<evidence type="ECO:0000256" key="2">
    <source>
        <dbReference type="SAM" id="Phobius"/>
    </source>
</evidence>
<dbReference type="InterPro" id="IPR003425">
    <property type="entry name" value="CCB3/YggT"/>
</dbReference>
<keyword evidence="2" id="KW-1133">Transmembrane helix</keyword>
<proteinExistence type="inferred from homology"/>
<comment type="caution">
    <text evidence="3">The sequence shown here is derived from an EMBL/GenBank/DDBJ whole genome shotgun (WGS) entry which is preliminary data.</text>
</comment>
<dbReference type="Pfam" id="PF02325">
    <property type="entry name" value="CCB3_YggT"/>
    <property type="match status" value="1"/>
</dbReference>
<feature type="transmembrane region" description="Helical" evidence="2">
    <location>
        <begin position="69"/>
        <end position="90"/>
    </location>
</feature>
<comment type="similarity">
    <text evidence="1">Belongs to the YggT family.</text>
</comment>
<dbReference type="EMBL" id="VUNB01000001">
    <property type="protein sequence ID" value="MST68009.1"/>
    <property type="molecule type" value="Genomic_DNA"/>
</dbReference>
<gene>
    <name evidence="3" type="ORF">FYJ66_00065</name>
</gene>